<keyword evidence="2" id="KW-1185">Reference proteome</keyword>
<reference evidence="1 2" key="1">
    <citation type="submission" date="2024-10" db="EMBL/GenBank/DDBJ databases">
        <title>The Natural Products Discovery Center: Release of the First 8490 Sequenced Strains for Exploring Actinobacteria Biosynthetic Diversity.</title>
        <authorList>
            <person name="Kalkreuter E."/>
            <person name="Kautsar S.A."/>
            <person name="Yang D."/>
            <person name="Bader C.D."/>
            <person name="Teijaro C.N."/>
            <person name="Fluegel L."/>
            <person name="Davis C.M."/>
            <person name="Simpson J.R."/>
            <person name="Lauterbach L."/>
            <person name="Steele A.D."/>
            <person name="Gui C."/>
            <person name="Meng S."/>
            <person name="Li G."/>
            <person name="Viehrig K."/>
            <person name="Ye F."/>
            <person name="Su P."/>
            <person name="Kiefer A.F."/>
            <person name="Nichols A."/>
            <person name="Cepeda A.J."/>
            <person name="Yan W."/>
            <person name="Fan B."/>
            <person name="Jiang Y."/>
            <person name="Adhikari A."/>
            <person name="Zheng C.-J."/>
            <person name="Schuster L."/>
            <person name="Cowan T.M."/>
            <person name="Smanski M.J."/>
            <person name="Chevrette M.G."/>
            <person name="De Carvalho L.P.S."/>
            <person name="Shen B."/>
        </authorList>
    </citation>
    <scope>NUCLEOTIDE SEQUENCE [LARGE SCALE GENOMIC DNA]</scope>
    <source>
        <strain evidence="1 2">NPDC019275</strain>
    </source>
</reference>
<accession>A0ABW7XCQ3</accession>
<dbReference type="RefSeq" id="WP_357411524.1">
    <property type="nucleotide sequence ID" value="NZ_JBEYCD010000039.1"/>
</dbReference>
<comment type="caution">
    <text evidence="1">The sequence shown here is derived from an EMBL/GenBank/DDBJ whole genome shotgun (WGS) entry which is preliminary data.</text>
</comment>
<protein>
    <submittedName>
        <fullName evidence="1">Uncharacterized protein</fullName>
    </submittedName>
</protein>
<name>A0ABW7XCQ3_9NOCA</name>
<evidence type="ECO:0000313" key="2">
    <source>
        <dbReference type="Proteomes" id="UP001611415"/>
    </source>
</evidence>
<dbReference type="Proteomes" id="UP001611415">
    <property type="component" value="Unassembled WGS sequence"/>
</dbReference>
<organism evidence="1 2">
    <name type="scientific">Nocardia xishanensis</name>
    <dbReference type="NCBI Taxonomy" id="238964"/>
    <lineage>
        <taxon>Bacteria</taxon>
        <taxon>Bacillati</taxon>
        <taxon>Actinomycetota</taxon>
        <taxon>Actinomycetes</taxon>
        <taxon>Mycobacteriales</taxon>
        <taxon>Nocardiaceae</taxon>
        <taxon>Nocardia</taxon>
    </lineage>
</organism>
<proteinExistence type="predicted"/>
<sequence length="45" mass="4797">MSLMKYWPLAGLRVWTPLSELRLPGSEDLGALAGLAADSSSAAHR</sequence>
<dbReference type="EMBL" id="JBIRYO010000052">
    <property type="protein sequence ID" value="MFI2478708.1"/>
    <property type="molecule type" value="Genomic_DNA"/>
</dbReference>
<gene>
    <name evidence="1" type="ORF">ACH49W_35685</name>
</gene>
<evidence type="ECO:0000313" key="1">
    <source>
        <dbReference type="EMBL" id="MFI2478708.1"/>
    </source>
</evidence>